<dbReference type="InterPro" id="IPR051840">
    <property type="entry name" value="NifX/NifY_domain"/>
</dbReference>
<reference evidence="4 5" key="1">
    <citation type="submission" date="2016-10" db="EMBL/GenBank/DDBJ databases">
        <authorList>
            <person name="de Groot N.N."/>
        </authorList>
    </citation>
    <scope>NUCLEOTIDE SEQUENCE [LARGE SCALE GENOMIC DNA]</scope>
    <source>
        <strain evidence="4 5">DSM 28129</strain>
    </source>
</reference>
<dbReference type="CDD" id="cd00853">
    <property type="entry name" value="NifX"/>
    <property type="match status" value="1"/>
</dbReference>
<accession>A0A1G7KD97</accession>
<protein>
    <submittedName>
        <fullName evidence="4">Nitrogen fixation protein NifX</fullName>
    </submittedName>
</protein>
<evidence type="ECO:0000313" key="5">
    <source>
        <dbReference type="Proteomes" id="UP000198972"/>
    </source>
</evidence>
<sequence length="125" mass="13828">MKVAFATDDGLKVNSHFGQSPMFTVYDVRPGEACFVENRAVPLQIVQDEGSRIEMRISLIEDCTLVFLMQIGASAAARVTSRKMMPVKVPAGSSIEDQIARLLEMLRGKPPMWLSKVLKTEEVGD</sequence>
<dbReference type="Proteomes" id="UP000198972">
    <property type="component" value="Unassembled WGS sequence"/>
</dbReference>
<feature type="domain" description="Dinitrogenase iron-molybdenum cofactor biosynthesis" evidence="3">
    <location>
        <begin position="10"/>
        <end position="103"/>
    </location>
</feature>
<evidence type="ECO:0000256" key="1">
    <source>
        <dbReference type="ARBA" id="ARBA00010285"/>
    </source>
</evidence>
<organism evidence="4 5">
    <name type="scientific">Fontibacillus panacisegetis</name>
    <dbReference type="NCBI Taxonomy" id="670482"/>
    <lineage>
        <taxon>Bacteria</taxon>
        <taxon>Bacillati</taxon>
        <taxon>Bacillota</taxon>
        <taxon>Bacilli</taxon>
        <taxon>Bacillales</taxon>
        <taxon>Paenibacillaceae</taxon>
        <taxon>Fontibacillus</taxon>
    </lineage>
</organism>
<dbReference type="SUPFAM" id="SSF53146">
    <property type="entry name" value="Nitrogenase accessory factor-like"/>
    <property type="match status" value="1"/>
</dbReference>
<dbReference type="EMBL" id="FNBG01000009">
    <property type="protein sequence ID" value="SDF35010.1"/>
    <property type="molecule type" value="Genomic_DNA"/>
</dbReference>
<dbReference type="PANTHER" id="PTHR33937">
    <property type="entry name" value="IRON-MOLYBDENUM PROTEIN-RELATED-RELATED"/>
    <property type="match status" value="1"/>
</dbReference>
<dbReference type="AlphaFoldDB" id="A0A1G7KD97"/>
<dbReference type="Gene3D" id="3.30.420.130">
    <property type="entry name" value="Dinitrogenase iron-molybdenum cofactor biosynthesis domain"/>
    <property type="match status" value="1"/>
</dbReference>
<dbReference type="Pfam" id="PF02579">
    <property type="entry name" value="Nitro_FeMo-Co"/>
    <property type="match status" value="1"/>
</dbReference>
<dbReference type="OrthoDB" id="9797941at2"/>
<evidence type="ECO:0000313" key="4">
    <source>
        <dbReference type="EMBL" id="SDF35010.1"/>
    </source>
</evidence>
<name>A0A1G7KD97_9BACL</name>
<dbReference type="InterPro" id="IPR003731">
    <property type="entry name" value="Di-Nase_FeMo-co_biosynth"/>
</dbReference>
<gene>
    <name evidence="4" type="ORF">SAMN04488542_10998</name>
</gene>
<evidence type="ECO:0000256" key="2">
    <source>
        <dbReference type="ARBA" id="ARBA00023231"/>
    </source>
</evidence>
<evidence type="ECO:0000259" key="3">
    <source>
        <dbReference type="Pfam" id="PF02579"/>
    </source>
</evidence>
<dbReference type="InterPro" id="IPR036105">
    <property type="entry name" value="DiNase_FeMo-co_biosyn_sf"/>
</dbReference>
<dbReference type="PANTHER" id="PTHR33937:SF1">
    <property type="entry name" value="IRON-MOLIBDENUM COFACTOR PROCESSING PROTEIN"/>
    <property type="match status" value="1"/>
</dbReference>
<keyword evidence="2" id="KW-0535">Nitrogen fixation</keyword>
<proteinExistence type="inferred from homology"/>
<dbReference type="STRING" id="670482.SAMN04488542_10998"/>
<dbReference type="RefSeq" id="WP_091229133.1">
    <property type="nucleotide sequence ID" value="NZ_FNBG01000009.1"/>
</dbReference>
<dbReference type="InterPro" id="IPR034169">
    <property type="entry name" value="NifX-like"/>
</dbReference>
<comment type="similarity">
    <text evidence="1">Belongs to the NifX/NifY family.</text>
</comment>
<keyword evidence="5" id="KW-1185">Reference proteome</keyword>